<keyword evidence="2" id="KW-0285">Flavoprotein</keyword>
<evidence type="ECO:0000256" key="5">
    <source>
        <dbReference type="ARBA" id="ARBA00023027"/>
    </source>
</evidence>
<feature type="domain" description="FAD/NAD(P)-binding" evidence="6">
    <location>
        <begin position="5"/>
        <end position="329"/>
    </location>
</feature>
<evidence type="ECO:0000313" key="8">
    <source>
        <dbReference type="Proteomes" id="UP000638313"/>
    </source>
</evidence>
<accession>A0A919B9C7</accession>
<dbReference type="InterPro" id="IPR036188">
    <property type="entry name" value="FAD/NAD-bd_sf"/>
</dbReference>
<dbReference type="PRINTS" id="PR00368">
    <property type="entry name" value="FADPNR"/>
</dbReference>
<dbReference type="PANTHER" id="PTHR43706">
    <property type="entry name" value="NADH DEHYDROGENASE"/>
    <property type="match status" value="1"/>
</dbReference>
<reference evidence="7" key="2">
    <citation type="submission" date="2020-09" db="EMBL/GenBank/DDBJ databases">
        <authorList>
            <person name="Sun Q."/>
            <person name="Ohkuma M."/>
        </authorList>
    </citation>
    <scope>NUCLEOTIDE SEQUENCE</scope>
    <source>
        <strain evidence="7">JCM 4059</strain>
    </source>
</reference>
<evidence type="ECO:0000256" key="4">
    <source>
        <dbReference type="ARBA" id="ARBA00023002"/>
    </source>
</evidence>
<protein>
    <submittedName>
        <fullName evidence="7">Oxidoreductase</fullName>
    </submittedName>
</protein>
<dbReference type="SUPFAM" id="SSF51905">
    <property type="entry name" value="FAD/NAD(P)-binding domain"/>
    <property type="match status" value="1"/>
</dbReference>
<dbReference type="InterPro" id="IPR045024">
    <property type="entry name" value="NDH-2"/>
</dbReference>
<keyword evidence="4" id="KW-0560">Oxidoreductase</keyword>
<proteinExistence type="inferred from homology"/>
<dbReference type="InterPro" id="IPR023753">
    <property type="entry name" value="FAD/NAD-binding_dom"/>
</dbReference>
<evidence type="ECO:0000313" key="7">
    <source>
        <dbReference type="EMBL" id="GHF67185.1"/>
    </source>
</evidence>
<evidence type="ECO:0000259" key="6">
    <source>
        <dbReference type="Pfam" id="PF07992"/>
    </source>
</evidence>
<dbReference type="Proteomes" id="UP000638313">
    <property type="component" value="Unassembled WGS sequence"/>
</dbReference>
<keyword evidence="8" id="KW-1185">Reference proteome</keyword>
<dbReference type="EMBL" id="BNBD01000016">
    <property type="protein sequence ID" value="GHF67185.1"/>
    <property type="molecule type" value="Genomic_DNA"/>
</dbReference>
<comment type="caution">
    <text evidence="7">The sequence shown here is derived from an EMBL/GenBank/DDBJ whole genome shotgun (WGS) entry which is preliminary data.</text>
</comment>
<dbReference type="GO" id="GO:0003954">
    <property type="term" value="F:NADH dehydrogenase activity"/>
    <property type="evidence" value="ECO:0007669"/>
    <property type="project" value="InterPro"/>
</dbReference>
<comment type="similarity">
    <text evidence="1">Belongs to the NADH dehydrogenase family.</text>
</comment>
<gene>
    <name evidence="7" type="ORF">GCM10010218_55830</name>
</gene>
<dbReference type="RefSeq" id="WP_190132513.1">
    <property type="nucleotide sequence ID" value="NZ_BNBD01000016.1"/>
</dbReference>
<dbReference type="PANTHER" id="PTHR43706:SF45">
    <property type="entry name" value="NADH DEHYDROGENASE-LIKE PROTEIN RV1812C"/>
    <property type="match status" value="1"/>
</dbReference>
<dbReference type="AlphaFoldDB" id="A0A919B9C7"/>
<evidence type="ECO:0000256" key="3">
    <source>
        <dbReference type="ARBA" id="ARBA00022827"/>
    </source>
</evidence>
<dbReference type="Gene3D" id="3.50.50.100">
    <property type="match status" value="1"/>
</dbReference>
<evidence type="ECO:0000256" key="1">
    <source>
        <dbReference type="ARBA" id="ARBA00005272"/>
    </source>
</evidence>
<reference evidence="7" key="1">
    <citation type="journal article" date="2014" name="Int. J. Syst. Evol. Microbiol.">
        <title>Complete genome sequence of Corynebacterium casei LMG S-19264T (=DSM 44701T), isolated from a smear-ripened cheese.</title>
        <authorList>
            <consortium name="US DOE Joint Genome Institute (JGI-PGF)"/>
            <person name="Walter F."/>
            <person name="Albersmeier A."/>
            <person name="Kalinowski J."/>
            <person name="Ruckert C."/>
        </authorList>
    </citation>
    <scope>NUCLEOTIDE SEQUENCE</scope>
    <source>
        <strain evidence="7">JCM 4059</strain>
    </source>
</reference>
<dbReference type="PRINTS" id="PR00411">
    <property type="entry name" value="PNDRDTASEI"/>
</dbReference>
<keyword evidence="5" id="KW-0520">NAD</keyword>
<organism evidence="7 8">
    <name type="scientific">Streptomyces mashuensis</name>
    <dbReference type="NCBI Taxonomy" id="33904"/>
    <lineage>
        <taxon>Bacteria</taxon>
        <taxon>Bacillati</taxon>
        <taxon>Actinomycetota</taxon>
        <taxon>Actinomycetes</taxon>
        <taxon>Kitasatosporales</taxon>
        <taxon>Streptomycetaceae</taxon>
        <taxon>Streptomyces</taxon>
    </lineage>
</organism>
<sequence length="458" mass="48809">MNRPRVLIVGGGFAGLACARRLERTLAPHEARITLATPTDYQLYLPLLPHVASGVLTPQSVAVSLRRRLRRTRVLPGRAVGVDPDAKVCVIRRIDDETVDEPYDVVVLTPGSVTRTFDIPGLTEHAHGVKTLAEAAHLRDHVIAQLDLADATEDPAERAARLGFVVVGGGYAGTETAAALQRLTAAAARRYRRVDPRQIRWHVVDLAPRLMPELGDRLGDRALRALRRRGIEVSLGVSVAKAGPDRVTLTDGRELPCRTLVWTAGVAASPLVATLGAETVKGRLAVTDRLTLPGHDGVFALGDAAAVPDLAKGDGAVCPPTAQHAQRQGVVAADNVAAHLRGRPLRPYRHKDLGLVVDLGGHEAVANPVGLPLTGLPAQAVARGYHLLALPTGVARTRTVTNWLLNAAAGDDYVRTGFQHHCPATLQDFEQTTTYLDRDEIRARTAVRPGGPGGPAHG</sequence>
<dbReference type="PROSITE" id="PS51257">
    <property type="entry name" value="PROKAR_LIPOPROTEIN"/>
    <property type="match status" value="1"/>
</dbReference>
<keyword evidence="3" id="KW-0274">FAD</keyword>
<evidence type="ECO:0000256" key="2">
    <source>
        <dbReference type="ARBA" id="ARBA00022630"/>
    </source>
</evidence>
<name>A0A919B9C7_9ACTN</name>
<dbReference type="Pfam" id="PF07992">
    <property type="entry name" value="Pyr_redox_2"/>
    <property type="match status" value="1"/>
</dbReference>